<dbReference type="RefSeq" id="WP_250196537.1">
    <property type="nucleotide sequence ID" value="NZ_CP097635.1"/>
</dbReference>
<dbReference type="PANTHER" id="PTHR43344">
    <property type="entry name" value="PHOSPHOSERINE PHOSPHATASE"/>
    <property type="match status" value="1"/>
</dbReference>
<dbReference type="NCBIfam" id="TIGR01488">
    <property type="entry name" value="HAD-SF-IB"/>
    <property type="match status" value="1"/>
</dbReference>
<dbReference type="Gene3D" id="1.20.1440.100">
    <property type="entry name" value="SG protein - dephosphorylation function"/>
    <property type="match status" value="1"/>
</dbReference>
<evidence type="ECO:0000256" key="3">
    <source>
        <dbReference type="ARBA" id="ARBA00022842"/>
    </source>
</evidence>
<organism evidence="4 5">
    <name type="scientific">Aquincola tertiaricarbonis</name>
    <dbReference type="NCBI Taxonomy" id="391953"/>
    <lineage>
        <taxon>Bacteria</taxon>
        <taxon>Pseudomonadati</taxon>
        <taxon>Pseudomonadota</taxon>
        <taxon>Betaproteobacteria</taxon>
        <taxon>Burkholderiales</taxon>
        <taxon>Sphaerotilaceae</taxon>
        <taxon>Aquincola</taxon>
    </lineage>
</organism>
<evidence type="ECO:0000313" key="5">
    <source>
        <dbReference type="Proteomes" id="UP001056201"/>
    </source>
</evidence>
<dbReference type="GO" id="GO:0016787">
    <property type="term" value="F:hydrolase activity"/>
    <property type="evidence" value="ECO:0007669"/>
    <property type="project" value="UniProtKB-KW"/>
</dbReference>
<dbReference type="Proteomes" id="UP001056201">
    <property type="component" value="Chromosome 1"/>
</dbReference>
<reference evidence="4" key="1">
    <citation type="submission" date="2022-05" db="EMBL/GenBank/DDBJ databases">
        <title>An RpoN-dependent PEP-CTERM gene is involved in floc formation of an Aquincola tertiaricarbonis strain.</title>
        <authorList>
            <person name="Qiu D."/>
            <person name="Xia M."/>
        </authorList>
    </citation>
    <scope>NUCLEOTIDE SEQUENCE</scope>
    <source>
        <strain evidence="4">RN12</strain>
    </source>
</reference>
<dbReference type="EMBL" id="CP097635">
    <property type="protein sequence ID" value="URI08315.1"/>
    <property type="molecule type" value="Genomic_DNA"/>
</dbReference>
<dbReference type="CDD" id="cd02612">
    <property type="entry name" value="HAD_PGPPase"/>
    <property type="match status" value="1"/>
</dbReference>
<dbReference type="InterPro" id="IPR023214">
    <property type="entry name" value="HAD_sf"/>
</dbReference>
<sequence length="223" mass="24231">MRLALFDLDHTLIPFDSGMAWTGYLADRGVLPADAPDTYLRWCQRYVAGQASIHDVHRATVAPLAALGRPRLQALLQGFEQAMAPRLPPDMRALVAEHQARGDLCAIVTATTRFVAEPFARLFGIGELLATQPTLDADGLPDGGIDGAPCHGPHKPAHVEAWLAGRGQRLAQFSLSFFYSDSASDLLLLEAVTHPVAVRPDARLQAQAQLRGWPIRGVRHPPL</sequence>
<proteinExistence type="predicted"/>
<gene>
    <name evidence="4" type="ORF">MW290_07025</name>
</gene>
<dbReference type="InterPro" id="IPR036412">
    <property type="entry name" value="HAD-like_sf"/>
</dbReference>
<dbReference type="InterPro" id="IPR006385">
    <property type="entry name" value="HAD_hydro_SerB1"/>
</dbReference>
<dbReference type="InterPro" id="IPR050582">
    <property type="entry name" value="HAD-like_SerB"/>
</dbReference>
<dbReference type="PANTHER" id="PTHR43344:SF13">
    <property type="entry name" value="PHOSPHATASE RV3661-RELATED"/>
    <property type="match status" value="1"/>
</dbReference>
<keyword evidence="1" id="KW-0479">Metal-binding</keyword>
<evidence type="ECO:0000256" key="1">
    <source>
        <dbReference type="ARBA" id="ARBA00022723"/>
    </source>
</evidence>
<dbReference type="SUPFAM" id="SSF56784">
    <property type="entry name" value="HAD-like"/>
    <property type="match status" value="1"/>
</dbReference>
<dbReference type="Pfam" id="PF12710">
    <property type="entry name" value="HAD"/>
    <property type="match status" value="1"/>
</dbReference>
<keyword evidence="2 4" id="KW-0378">Hydrolase</keyword>
<accession>A0ABY4SAL0</accession>
<evidence type="ECO:0000256" key="2">
    <source>
        <dbReference type="ARBA" id="ARBA00022801"/>
    </source>
</evidence>
<name>A0ABY4SAL0_AQUTE</name>
<dbReference type="NCBIfam" id="TIGR01490">
    <property type="entry name" value="HAD-SF-IB-hyp1"/>
    <property type="match status" value="1"/>
</dbReference>
<evidence type="ECO:0000313" key="4">
    <source>
        <dbReference type="EMBL" id="URI08315.1"/>
    </source>
</evidence>
<protein>
    <submittedName>
        <fullName evidence="4">HAD-IB family hydrolase</fullName>
    </submittedName>
</protein>
<keyword evidence="5" id="KW-1185">Reference proteome</keyword>
<keyword evidence="3" id="KW-0460">Magnesium</keyword>
<dbReference type="Gene3D" id="3.40.50.1000">
    <property type="entry name" value="HAD superfamily/HAD-like"/>
    <property type="match status" value="1"/>
</dbReference>